<proteinExistence type="predicted"/>
<dbReference type="Proteomes" id="UP000017819">
    <property type="component" value="Unassembled WGS sequence"/>
</dbReference>
<evidence type="ECO:0000256" key="1">
    <source>
        <dbReference type="SAM" id="MobiDB-lite"/>
    </source>
</evidence>
<dbReference type="EMBL" id="AWXZ01000005">
    <property type="protein sequence ID" value="ESR27410.1"/>
    <property type="molecule type" value="Genomic_DNA"/>
</dbReference>
<dbReference type="AlphaFoldDB" id="V4RWN2"/>
<gene>
    <name evidence="2" type="ORF">N177_0104</name>
</gene>
<feature type="compositionally biased region" description="Polar residues" evidence="1">
    <location>
        <begin position="1"/>
        <end position="19"/>
    </location>
</feature>
<accession>V4RWN2</accession>
<comment type="caution">
    <text evidence="2">The sequence shown here is derived from an EMBL/GenBank/DDBJ whole genome shotgun (WGS) entry which is preliminary data.</text>
</comment>
<evidence type="ECO:0000313" key="3">
    <source>
        <dbReference type="Proteomes" id="UP000017819"/>
    </source>
</evidence>
<feature type="region of interest" description="Disordered" evidence="1">
    <location>
        <begin position="1"/>
        <end position="29"/>
    </location>
</feature>
<reference evidence="2 3" key="1">
    <citation type="journal article" date="2014" name="Genome Announc.">
        <title>Draft Genome Sequence of Lutibaculum baratangense Strain AMV1T, Isolated from a Mud Volcano in Andamans, India.</title>
        <authorList>
            <person name="Singh A."/>
            <person name="Sreenivas A."/>
            <person name="Sathyanarayana Reddy G."/>
            <person name="Pinnaka A.K."/>
            <person name="Shivaji S."/>
        </authorList>
    </citation>
    <scope>NUCLEOTIDE SEQUENCE [LARGE SCALE GENOMIC DNA]</scope>
    <source>
        <strain evidence="2 3">AMV1</strain>
    </source>
</reference>
<organism evidence="2 3">
    <name type="scientific">Lutibaculum baratangense AMV1</name>
    <dbReference type="NCBI Taxonomy" id="631454"/>
    <lineage>
        <taxon>Bacteria</taxon>
        <taxon>Pseudomonadati</taxon>
        <taxon>Pseudomonadota</taxon>
        <taxon>Alphaproteobacteria</taxon>
        <taxon>Hyphomicrobiales</taxon>
        <taxon>Tepidamorphaceae</taxon>
        <taxon>Lutibaculum</taxon>
    </lineage>
</organism>
<protein>
    <submittedName>
        <fullName evidence="2">Uncharacterized protein</fullName>
    </submittedName>
</protein>
<name>V4RWN2_9HYPH</name>
<evidence type="ECO:0000313" key="2">
    <source>
        <dbReference type="EMBL" id="ESR27410.1"/>
    </source>
</evidence>
<keyword evidence="3" id="KW-1185">Reference proteome</keyword>
<dbReference type="STRING" id="631454.N177_0104"/>
<sequence length="71" mass="7745">MRHGGMSQSLKRNVPQTRGTKGGENTGIPGWRSMQRKCRYVTCCSCESPRELSGGKRYEKVEAGLSASPGI</sequence>